<feature type="compositionally biased region" description="Polar residues" evidence="1">
    <location>
        <begin position="68"/>
        <end position="79"/>
    </location>
</feature>
<gene>
    <name evidence="2" type="ORF">CCR75_002274</name>
</gene>
<dbReference type="Proteomes" id="UP000294530">
    <property type="component" value="Unassembled WGS sequence"/>
</dbReference>
<dbReference type="GeneID" id="94346043"/>
<dbReference type="KEGG" id="blac:94346043"/>
<evidence type="ECO:0000256" key="1">
    <source>
        <dbReference type="SAM" id="MobiDB-lite"/>
    </source>
</evidence>
<evidence type="ECO:0000313" key="2">
    <source>
        <dbReference type="EMBL" id="TDH69540.1"/>
    </source>
</evidence>
<feature type="region of interest" description="Disordered" evidence="1">
    <location>
        <begin position="1"/>
        <end position="20"/>
    </location>
</feature>
<protein>
    <submittedName>
        <fullName evidence="2">Uncharacterized protein</fullName>
    </submittedName>
</protein>
<dbReference type="RefSeq" id="XP_067819039.1">
    <property type="nucleotide sequence ID" value="XM_067960372.1"/>
</dbReference>
<reference evidence="2 3" key="1">
    <citation type="journal article" date="2021" name="Genome Biol.">
        <title>AFLAP: assembly-free linkage analysis pipeline using k-mers from genome sequencing data.</title>
        <authorList>
            <person name="Fletcher K."/>
            <person name="Zhang L."/>
            <person name="Gil J."/>
            <person name="Han R."/>
            <person name="Cavanaugh K."/>
            <person name="Michelmore R."/>
        </authorList>
    </citation>
    <scope>NUCLEOTIDE SEQUENCE [LARGE SCALE GENOMIC DNA]</scope>
    <source>
        <strain evidence="2 3">SF5</strain>
    </source>
</reference>
<feature type="region of interest" description="Disordered" evidence="1">
    <location>
        <begin position="60"/>
        <end position="79"/>
    </location>
</feature>
<dbReference type="EMBL" id="SHOA02000005">
    <property type="protein sequence ID" value="TDH69540.1"/>
    <property type="molecule type" value="Genomic_DNA"/>
</dbReference>
<organism evidence="2 3">
    <name type="scientific">Bremia lactucae</name>
    <name type="common">Lettuce downy mildew</name>
    <dbReference type="NCBI Taxonomy" id="4779"/>
    <lineage>
        <taxon>Eukaryota</taxon>
        <taxon>Sar</taxon>
        <taxon>Stramenopiles</taxon>
        <taxon>Oomycota</taxon>
        <taxon>Peronosporomycetes</taxon>
        <taxon>Peronosporales</taxon>
        <taxon>Peronosporaceae</taxon>
        <taxon>Bremia</taxon>
    </lineage>
</organism>
<evidence type="ECO:0000313" key="3">
    <source>
        <dbReference type="Proteomes" id="UP000294530"/>
    </source>
</evidence>
<name>A0A976IFH3_BRELC</name>
<dbReference type="AlphaFoldDB" id="A0A976IFH3"/>
<accession>A0A976IFH3</accession>
<keyword evidence="3" id="KW-1185">Reference proteome</keyword>
<comment type="caution">
    <text evidence="2">The sequence shown here is derived from an EMBL/GenBank/DDBJ whole genome shotgun (WGS) entry which is preliminary data.</text>
</comment>
<proteinExistence type="predicted"/>
<sequence length="79" mass="7438">MPLATDCGTAPGNPATTDPSELLLASQDAAPEVSDGLTACGPDTGGSAVSAVDVETISGGANAELTGQPASNDTPPAAA</sequence>